<dbReference type="Gene3D" id="3.40.50.720">
    <property type="entry name" value="NAD(P)-binding Rossmann-like Domain"/>
    <property type="match status" value="2"/>
</dbReference>
<dbReference type="OrthoDB" id="4324715at2"/>
<gene>
    <name evidence="4" type="ORF">H074_14462</name>
</gene>
<evidence type="ECO:0000313" key="4">
    <source>
        <dbReference type="EMBL" id="EME60237.1"/>
    </source>
</evidence>
<comment type="caution">
    <text evidence="4">The sequence shown here is derived from an EMBL/GenBank/DDBJ whole genome shotgun (WGS) entry which is preliminary data.</text>
</comment>
<keyword evidence="5" id="KW-1185">Reference proteome</keyword>
<keyword evidence="1" id="KW-0560">Oxidoreductase</keyword>
<dbReference type="InterPro" id="IPR036291">
    <property type="entry name" value="NAD(P)-bd_dom_sf"/>
</dbReference>
<dbReference type="EMBL" id="AOHO01000048">
    <property type="protein sequence ID" value="EME60237.1"/>
    <property type="molecule type" value="Genomic_DNA"/>
</dbReference>
<keyword evidence="2" id="KW-0520">NAD</keyword>
<dbReference type="InterPro" id="IPR006140">
    <property type="entry name" value="D-isomer_DH_NAD-bd"/>
</dbReference>
<protein>
    <submittedName>
        <fullName evidence="4">D-isomer specific 2-hydroxyacid dehydrogenase NAD-binding protein</fullName>
    </submittedName>
</protein>
<sequence length="253" mass="26857">MALMEQMPYLRMVQITAAGTDEWVNEVPEGVLLAGARGAHAGPVSEWILSAVLAQLRQWPALVRYQDEHTWAHRRFDADTLRGKRVLIVGAGSIGLATARLLGAFGASSTLVASAARDGIHGAAELPALIGGHQVVVITAPLNEATLNLVDKDFLAAMEDRALLVNAGRGKIVDTDALVAELQAGRLRAALDVTEPEPLPESHPLWSCSGVIISPHSARTVPGTNVLCYVVAMDQVKTYLSGQVPPNAATRNI</sequence>
<evidence type="ECO:0000259" key="3">
    <source>
        <dbReference type="Pfam" id="PF02826"/>
    </source>
</evidence>
<name>M2YZ64_9PSEU</name>
<dbReference type="AlphaFoldDB" id="M2YZ64"/>
<evidence type="ECO:0000256" key="2">
    <source>
        <dbReference type="ARBA" id="ARBA00023027"/>
    </source>
</evidence>
<dbReference type="GO" id="GO:0016491">
    <property type="term" value="F:oxidoreductase activity"/>
    <property type="evidence" value="ECO:0007669"/>
    <property type="project" value="UniProtKB-KW"/>
</dbReference>
<dbReference type="SUPFAM" id="SSF51735">
    <property type="entry name" value="NAD(P)-binding Rossmann-fold domains"/>
    <property type="match status" value="1"/>
</dbReference>
<dbReference type="PANTHER" id="PTHR43333">
    <property type="entry name" value="2-HACID_DH_C DOMAIN-CONTAINING PROTEIN"/>
    <property type="match status" value="1"/>
</dbReference>
<dbReference type="GO" id="GO:0051287">
    <property type="term" value="F:NAD binding"/>
    <property type="evidence" value="ECO:0007669"/>
    <property type="project" value="InterPro"/>
</dbReference>
<dbReference type="RefSeq" id="WP_007030790.1">
    <property type="nucleotide sequence ID" value="NZ_AOHO01000048.1"/>
</dbReference>
<evidence type="ECO:0000313" key="5">
    <source>
        <dbReference type="Proteomes" id="UP000054226"/>
    </source>
</evidence>
<dbReference type="PANTHER" id="PTHR43333:SF1">
    <property type="entry name" value="D-ISOMER SPECIFIC 2-HYDROXYACID DEHYDROGENASE NAD-BINDING DOMAIN-CONTAINING PROTEIN"/>
    <property type="match status" value="1"/>
</dbReference>
<proteinExistence type="predicted"/>
<evidence type="ECO:0000256" key="1">
    <source>
        <dbReference type="ARBA" id="ARBA00023002"/>
    </source>
</evidence>
<dbReference type="Pfam" id="PF02826">
    <property type="entry name" value="2-Hacid_dh_C"/>
    <property type="match status" value="1"/>
</dbReference>
<reference evidence="4 5" key="1">
    <citation type="journal article" date="2013" name="Genome Announc.">
        <title>Draft Genome Sequence of Amycolatopsis decaplanina Strain DSM 44594T.</title>
        <authorList>
            <person name="Kaur N."/>
            <person name="Kumar S."/>
            <person name="Bala M."/>
            <person name="Raghava G.P."/>
            <person name="Mayilraj S."/>
        </authorList>
    </citation>
    <scope>NUCLEOTIDE SEQUENCE [LARGE SCALE GENOMIC DNA]</scope>
    <source>
        <strain evidence="4 5">DSM 44594</strain>
    </source>
</reference>
<dbReference type="Proteomes" id="UP000054226">
    <property type="component" value="Unassembled WGS sequence"/>
</dbReference>
<feature type="domain" description="D-isomer specific 2-hydroxyacid dehydrogenase NAD-binding" evidence="3">
    <location>
        <begin position="50"/>
        <end position="218"/>
    </location>
</feature>
<organism evidence="4 5">
    <name type="scientific">Amycolatopsis decaplanina DSM 44594</name>
    <dbReference type="NCBI Taxonomy" id="1284240"/>
    <lineage>
        <taxon>Bacteria</taxon>
        <taxon>Bacillati</taxon>
        <taxon>Actinomycetota</taxon>
        <taxon>Actinomycetes</taxon>
        <taxon>Pseudonocardiales</taxon>
        <taxon>Pseudonocardiaceae</taxon>
        <taxon>Amycolatopsis</taxon>
    </lineage>
</organism>
<accession>M2YZ64</accession>